<dbReference type="OrthoDB" id="5860800at2759"/>
<feature type="compositionally biased region" description="Low complexity" evidence="2">
    <location>
        <begin position="202"/>
        <end position="212"/>
    </location>
</feature>
<keyword evidence="4" id="KW-1185">Reference proteome</keyword>
<evidence type="ECO:0000313" key="4">
    <source>
        <dbReference type="Proteomes" id="UP000605970"/>
    </source>
</evidence>
<keyword evidence="1" id="KW-0175">Coiled coil</keyword>
<sequence length="409" mass="45988">MSNKKLSPIEELEKQYNDYKSQFEEWKKKNSDSEGTEAYINYVKQFQQWEKDVEKRRTSLRQKAEVEKLAIERETQKAKRELEEKRRKEEAEALAYAEEQSQYIAMHQKAIQEEQQKQHGRFQSKTTTQLQSSFSSTHLDLMASPITDLQSSPIQQQKSLKGESSIGIPEEDNASDMLSAMQQMFNIVMGDTAKLAAKEKSNNSSSNSLKNSGVPTAVPPPSIGEPHKSGISSNLPTQPPQLWGSEGASFSAADPMFRRWNVRAAPPNFRVPYQPPPPGTVVQPGWLFLRKMEKASLAFAPPPDLSIAPPIIQQQQLITPHSSNNMIPPTMMGPPTATHLSVPPPAILTSQSHQQLQHQRPPPQYIYNYPVNVLPQPLMSGNISITPPLQHSNPPLQANIQSSHYYKLH</sequence>
<evidence type="ECO:0000256" key="2">
    <source>
        <dbReference type="SAM" id="MobiDB-lite"/>
    </source>
</evidence>
<dbReference type="EMBL" id="JABEBT010000130">
    <property type="protein sequence ID" value="KAF7630776.1"/>
    <property type="molecule type" value="Genomic_DNA"/>
</dbReference>
<dbReference type="Proteomes" id="UP000605970">
    <property type="component" value="Unassembled WGS sequence"/>
</dbReference>
<name>A0A8S9ZE90_9BILA</name>
<gene>
    <name evidence="3" type="ORF">Mgra_00008934</name>
</gene>
<dbReference type="AlphaFoldDB" id="A0A8S9ZE90"/>
<protein>
    <submittedName>
        <fullName evidence="3">Uncharacterized protein</fullName>
    </submittedName>
</protein>
<comment type="caution">
    <text evidence="3">The sequence shown here is derived from an EMBL/GenBank/DDBJ whole genome shotgun (WGS) entry which is preliminary data.</text>
</comment>
<feature type="compositionally biased region" description="Polar residues" evidence="2">
    <location>
        <begin position="149"/>
        <end position="159"/>
    </location>
</feature>
<evidence type="ECO:0000313" key="3">
    <source>
        <dbReference type="EMBL" id="KAF7630776.1"/>
    </source>
</evidence>
<organism evidence="3 4">
    <name type="scientific">Meloidogyne graminicola</name>
    <dbReference type="NCBI Taxonomy" id="189291"/>
    <lineage>
        <taxon>Eukaryota</taxon>
        <taxon>Metazoa</taxon>
        <taxon>Ecdysozoa</taxon>
        <taxon>Nematoda</taxon>
        <taxon>Chromadorea</taxon>
        <taxon>Rhabditida</taxon>
        <taxon>Tylenchina</taxon>
        <taxon>Tylenchomorpha</taxon>
        <taxon>Tylenchoidea</taxon>
        <taxon>Meloidogynidae</taxon>
        <taxon>Meloidogyninae</taxon>
        <taxon>Meloidogyne</taxon>
    </lineage>
</organism>
<feature type="region of interest" description="Disordered" evidence="2">
    <location>
        <begin position="197"/>
        <end position="248"/>
    </location>
</feature>
<accession>A0A8S9ZE90</accession>
<evidence type="ECO:0000256" key="1">
    <source>
        <dbReference type="SAM" id="Coils"/>
    </source>
</evidence>
<feature type="coiled-coil region" evidence="1">
    <location>
        <begin position="61"/>
        <end position="99"/>
    </location>
</feature>
<feature type="region of interest" description="Disordered" evidence="2">
    <location>
        <begin position="149"/>
        <end position="171"/>
    </location>
</feature>
<reference evidence="3" key="1">
    <citation type="journal article" date="2020" name="Ecol. Evol.">
        <title>Genome structure and content of the rice root-knot nematode (Meloidogyne graminicola).</title>
        <authorList>
            <person name="Phan N.T."/>
            <person name="Danchin E.G.J."/>
            <person name="Klopp C."/>
            <person name="Perfus-Barbeoch L."/>
            <person name="Kozlowski D.K."/>
            <person name="Koutsovoulos G.D."/>
            <person name="Lopez-Roques C."/>
            <person name="Bouchez O."/>
            <person name="Zahm M."/>
            <person name="Besnard G."/>
            <person name="Bellafiore S."/>
        </authorList>
    </citation>
    <scope>NUCLEOTIDE SEQUENCE</scope>
    <source>
        <strain evidence="3">VN-18</strain>
    </source>
</reference>
<proteinExistence type="predicted"/>
<feature type="region of interest" description="Disordered" evidence="2">
    <location>
        <begin position="389"/>
        <end position="409"/>
    </location>
</feature>